<keyword evidence="2 4" id="KW-0479">Metal-binding</keyword>
<dbReference type="InParanoid" id="A0A4W3IIK8"/>
<dbReference type="InterPro" id="IPR000006">
    <property type="entry name" value="Metalthion_vert"/>
</dbReference>
<dbReference type="Gene3D" id="4.10.10.10">
    <property type="entry name" value="Metallothionein Isoform II"/>
    <property type="match status" value="1"/>
</dbReference>
<proteinExistence type="inferred from homology"/>
<reference evidence="5" key="5">
    <citation type="submission" date="2025-09" db="UniProtKB">
        <authorList>
            <consortium name="Ensembl"/>
        </authorList>
    </citation>
    <scope>IDENTIFICATION</scope>
</reference>
<dbReference type="SUPFAM" id="SSF57868">
    <property type="entry name" value="Metallothionein"/>
    <property type="match status" value="1"/>
</dbReference>
<comment type="function">
    <text evidence="4">Metallothioneins have a high content of cysteine residues that bind various heavy metals.</text>
</comment>
<evidence type="ECO:0000256" key="2">
    <source>
        <dbReference type="ARBA" id="ARBA00022723"/>
    </source>
</evidence>
<dbReference type="Ensembl" id="ENSCMIT00000027727.1">
    <property type="protein sequence ID" value="ENSCMIP00000027291.1"/>
    <property type="gene ID" value="ENSCMIG00000011880.1"/>
</dbReference>
<accession>A0A4W3IIK8</accession>
<dbReference type="Pfam" id="PF00131">
    <property type="entry name" value="Metallothio"/>
    <property type="match status" value="1"/>
</dbReference>
<comment type="similarity">
    <text evidence="1 4">Belongs to the metallothionein superfamily. Type 1 family.</text>
</comment>
<reference evidence="5" key="4">
    <citation type="submission" date="2025-08" db="UniProtKB">
        <authorList>
            <consortium name="Ensembl"/>
        </authorList>
    </citation>
    <scope>IDENTIFICATION</scope>
</reference>
<protein>
    <recommendedName>
        <fullName evidence="4">Metallothionein</fullName>
    </recommendedName>
</protein>
<keyword evidence="3 4" id="KW-0480">Metal-thiolate cluster</keyword>
<name>A0A4W3IIK8_CALMI</name>
<organism evidence="5 6">
    <name type="scientific">Callorhinchus milii</name>
    <name type="common">Ghost shark</name>
    <dbReference type="NCBI Taxonomy" id="7868"/>
    <lineage>
        <taxon>Eukaryota</taxon>
        <taxon>Metazoa</taxon>
        <taxon>Chordata</taxon>
        <taxon>Craniata</taxon>
        <taxon>Vertebrata</taxon>
        <taxon>Chondrichthyes</taxon>
        <taxon>Holocephali</taxon>
        <taxon>Chimaeriformes</taxon>
        <taxon>Callorhinchidae</taxon>
        <taxon>Callorhinchus</taxon>
    </lineage>
</organism>
<dbReference type="InterPro" id="IPR023587">
    <property type="entry name" value="Metalthion_dom_sf_vert"/>
</dbReference>
<reference evidence="6" key="3">
    <citation type="journal article" date="2014" name="Nature">
        <title>Elephant shark genome provides unique insights into gnathostome evolution.</title>
        <authorList>
            <consortium name="International Elephant Shark Genome Sequencing Consortium"/>
            <person name="Venkatesh B."/>
            <person name="Lee A.P."/>
            <person name="Ravi V."/>
            <person name="Maurya A.K."/>
            <person name="Lian M.M."/>
            <person name="Swann J.B."/>
            <person name="Ohta Y."/>
            <person name="Flajnik M.F."/>
            <person name="Sutoh Y."/>
            <person name="Kasahara M."/>
            <person name="Hoon S."/>
            <person name="Gangu V."/>
            <person name="Roy S.W."/>
            <person name="Irimia M."/>
            <person name="Korzh V."/>
            <person name="Kondrychyn I."/>
            <person name="Lim Z.W."/>
            <person name="Tay B.H."/>
            <person name="Tohari S."/>
            <person name="Kong K.W."/>
            <person name="Ho S."/>
            <person name="Lorente-Galdos B."/>
            <person name="Quilez J."/>
            <person name="Marques-Bonet T."/>
            <person name="Raney B.J."/>
            <person name="Ingham P.W."/>
            <person name="Tay A."/>
            <person name="Hillier L.W."/>
            <person name="Minx P."/>
            <person name="Boehm T."/>
            <person name="Wilson R.K."/>
            <person name="Brenner S."/>
            <person name="Warren W.C."/>
        </authorList>
    </citation>
    <scope>NUCLEOTIDE SEQUENCE [LARGE SCALE GENOMIC DNA]</scope>
</reference>
<evidence type="ECO:0000313" key="6">
    <source>
        <dbReference type="Proteomes" id="UP000314986"/>
    </source>
</evidence>
<dbReference type="OMA" id="RRSCCAD"/>
<dbReference type="Proteomes" id="UP000314986">
    <property type="component" value="Unassembled WGS sequence"/>
</dbReference>
<reference evidence="6" key="1">
    <citation type="journal article" date="2006" name="Science">
        <title>Ancient noncoding elements conserved in the human genome.</title>
        <authorList>
            <person name="Venkatesh B."/>
            <person name="Kirkness E.F."/>
            <person name="Loh Y.H."/>
            <person name="Halpern A.L."/>
            <person name="Lee A.P."/>
            <person name="Johnson J."/>
            <person name="Dandona N."/>
            <person name="Viswanathan L.D."/>
            <person name="Tay A."/>
            <person name="Venter J.C."/>
            <person name="Strausberg R.L."/>
            <person name="Brenner S."/>
        </authorList>
    </citation>
    <scope>NUCLEOTIDE SEQUENCE [LARGE SCALE GENOMIC DNA]</scope>
</reference>
<dbReference type="GO" id="GO:0046872">
    <property type="term" value="F:metal ion binding"/>
    <property type="evidence" value="ECO:0007669"/>
    <property type="project" value="UniProtKB-KW"/>
</dbReference>
<dbReference type="InterPro" id="IPR017854">
    <property type="entry name" value="Metalthion_dom_sf"/>
</dbReference>
<sequence length="66" mass="6848">QTDRDTDRPSDTPDMSDAPCTCSEAAPHPFSCYPSPGCCSCCPADCSKCAQGCVCKGASEKCSCCQ</sequence>
<evidence type="ECO:0000256" key="3">
    <source>
        <dbReference type="ARBA" id="ARBA00022851"/>
    </source>
</evidence>
<evidence type="ECO:0000256" key="1">
    <source>
        <dbReference type="ARBA" id="ARBA00007283"/>
    </source>
</evidence>
<keyword evidence="6" id="KW-1185">Reference proteome</keyword>
<dbReference type="AlphaFoldDB" id="A0A4W3IIK8"/>
<reference evidence="6" key="2">
    <citation type="journal article" date="2007" name="PLoS Biol.">
        <title>Survey sequencing and comparative analysis of the elephant shark (Callorhinchus milii) genome.</title>
        <authorList>
            <person name="Venkatesh B."/>
            <person name="Kirkness E.F."/>
            <person name="Loh Y.H."/>
            <person name="Halpern A.L."/>
            <person name="Lee A.P."/>
            <person name="Johnson J."/>
            <person name="Dandona N."/>
            <person name="Viswanathan L.D."/>
            <person name="Tay A."/>
            <person name="Venter J.C."/>
            <person name="Strausberg R.L."/>
            <person name="Brenner S."/>
        </authorList>
    </citation>
    <scope>NUCLEOTIDE SEQUENCE [LARGE SCALE GENOMIC DNA]</scope>
</reference>
<evidence type="ECO:0000256" key="4">
    <source>
        <dbReference type="RuleBase" id="RU000621"/>
    </source>
</evidence>
<evidence type="ECO:0000313" key="5">
    <source>
        <dbReference type="Ensembl" id="ENSCMIP00000027291.1"/>
    </source>
</evidence>
<dbReference type="GeneTree" id="ENSGT01060000250189"/>